<dbReference type="InterPro" id="IPR000323">
    <property type="entry name" value="Cu2_ascorb_mOase_N"/>
</dbReference>
<evidence type="ECO:0000259" key="5">
    <source>
        <dbReference type="Pfam" id="PF03712"/>
    </source>
</evidence>
<dbReference type="FunFam" id="2.60.120.230:FF:000001">
    <property type="entry name" value="Monooxygenase, DBH-like 1"/>
    <property type="match status" value="1"/>
</dbReference>
<evidence type="ECO:0000313" key="6">
    <source>
        <dbReference type="EMBL" id="CAD7252538.1"/>
    </source>
</evidence>
<evidence type="ECO:0000256" key="1">
    <source>
        <dbReference type="ARBA" id="ARBA00010676"/>
    </source>
</evidence>
<proteinExistence type="inferred from homology"/>
<keyword evidence="2" id="KW-1015">Disulfide bond</keyword>
<dbReference type="Gene3D" id="2.60.120.310">
    <property type="entry name" value="Copper type II, ascorbate-dependent monooxygenase, N-terminal domain"/>
    <property type="match status" value="1"/>
</dbReference>
<dbReference type="InterPro" id="IPR028460">
    <property type="entry name" value="Tbh/DBH"/>
</dbReference>
<accession>A0A7R9AEB9</accession>
<sequence>MEDPFYHGRDNRGVKSVNLLDPQIGDIPDEPGVKEWELRNDIIIPPIHTTYWCSVFKAPPVDVKHHIIGYQPWVTEGNEEYVHHFVVTTCTENEDETAGFEQFLEDYPQGASCFDPNINLLISNCQSVLMAWAVGGVGENYPEQTGFPFKPASEGATYFRLEVHYDNPMLVDGIYDDSGLTIYYTDNLRTYDMDTVVFGHNVVYTQLVPPGLNNFMTVGHCSSECTEKFIPPEGIHIFSGLLHAHLLGRKMRARIFRDGEELSWILHDEHYAFDYQQSRVLREEFILLPGDHMTIECELSSSEQEDVTVGGLKTQDEMCELFAMYYPRVEGMNICLTSVDYQYFHSTFELGGVHMNWQSLEWELDETNQTIHEYFRGFNWENFDLEAYQEAVRFYPQQGICGRSSNFLEVKDVTFPEYESEYQPPPRQCPVESPNH</sequence>
<dbReference type="PRINTS" id="PR00767">
    <property type="entry name" value="DBMONOXGNASE"/>
</dbReference>
<feature type="domain" description="Copper type II ascorbate-dependent monooxygenase C-terminal" evidence="5">
    <location>
        <begin position="194"/>
        <end position="347"/>
    </location>
</feature>
<protein>
    <recommendedName>
        <fullName evidence="8">DBH-like monooxygenase protein 1</fullName>
    </recommendedName>
</protein>
<name>A0A7R9AEB9_9CRUS</name>
<dbReference type="Gene3D" id="2.60.120.230">
    <property type="match status" value="1"/>
</dbReference>
<organism evidence="6">
    <name type="scientific">Darwinula stevensoni</name>
    <dbReference type="NCBI Taxonomy" id="69355"/>
    <lineage>
        <taxon>Eukaryota</taxon>
        <taxon>Metazoa</taxon>
        <taxon>Ecdysozoa</taxon>
        <taxon>Arthropoda</taxon>
        <taxon>Crustacea</taxon>
        <taxon>Oligostraca</taxon>
        <taxon>Ostracoda</taxon>
        <taxon>Podocopa</taxon>
        <taxon>Podocopida</taxon>
        <taxon>Darwinulocopina</taxon>
        <taxon>Darwinuloidea</taxon>
        <taxon>Darwinulidae</taxon>
        <taxon>Darwinula</taxon>
    </lineage>
</organism>
<keyword evidence="7" id="KW-1185">Reference proteome</keyword>
<dbReference type="InterPro" id="IPR036939">
    <property type="entry name" value="Cu2_ascorb_mOase_N_sf"/>
</dbReference>
<evidence type="ECO:0000313" key="7">
    <source>
        <dbReference type="Proteomes" id="UP000677054"/>
    </source>
</evidence>
<dbReference type="Pfam" id="PF03712">
    <property type="entry name" value="Cu2_monoox_C"/>
    <property type="match status" value="1"/>
</dbReference>
<reference evidence="6" key="1">
    <citation type="submission" date="2020-11" db="EMBL/GenBank/DDBJ databases">
        <authorList>
            <person name="Tran Van P."/>
        </authorList>
    </citation>
    <scope>NUCLEOTIDE SEQUENCE</scope>
</reference>
<keyword evidence="3" id="KW-0325">Glycoprotein</keyword>
<feature type="domain" description="Copper type II ascorbate-dependent monooxygenase N-terminal" evidence="4">
    <location>
        <begin position="39"/>
        <end position="169"/>
    </location>
</feature>
<dbReference type="EMBL" id="LR904059">
    <property type="protein sequence ID" value="CAD7252538.1"/>
    <property type="molecule type" value="Genomic_DNA"/>
</dbReference>
<dbReference type="GO" id="GO:0005507">
    <property type="term" value="F:copper ion binding"/>
    <property type="evidence" value="ECO:0007669"/>
    <property type="project" value="InterPro"/>
</dbReference>
<dbReference type="GO" id="GO:0004500">
    <property type="term" value="F:dopamine beta-monooxygenase activity"/>
    <property type="evidence" value="ECO:0007669"/>
    <property type="project" value="InterPro"/>
</dbReference>
<dbReference type="AlphaFoldDB" id="A0A7R9AEB9"/>
<dbReference type="Proteomes" id="UP000677054">
    <property type="component" value="Unassembled WGS sequence"/>
</dbReference>
<dbReference type="PANTHER" id="PTHR10157:SF23">
    <property type="entry name" value="MOXD1 HOMOLOG 1"/>
    <property type="match status" value="1"/>
</dbReference>
<dbReference type="InterPro" id="IPR008977">
    <property type="entry name" value="PHM/PNGase_F_dom_sf"/>
</dbReference>
<dbReference type="PANTHER" id="PTHR10157">
    <property type="entry name" value="DOPAMINE BETA HYDROXYLASE RELATED"/>
    <property type="match status" value="1"/>
</dbReference>
<dbReference type="InterPro" id="IPR014784">
    <property type="entry name" value="Cu2_ascorb_mOase-like_C"/>
</dbReference>
<dbReference type="Pfam" id="PF01082">
    <property type="entry name" value="Cu2_monooxygen"/>
    <property type="match status" value="1"/>
</dbReference>
<evidence type="ECO:0000256" key="3">
    <source>
        <dbReference type="ARBA" id="ARBA00023180"/>
    </source>
</evidence>
<dbReference type="InterPro" id="IPR000945">
    <property type="entry name" value="DBH-like"/>
</dbReference>
<gene>
    <name evidence="6" type="ORF">DSTB1V02_LOCUS12296</name>
</gene>
<dbReference type="InterPro" id="IPR024548">
    <property type="entry name" value="Cu2_monoox_C"/>
</dbReference>
<dbReference type="SUPFAM" id="SSF49742">
    <property type="entry name" value="PHM/PNGase F"/>
    <property type="match status" value="2"/>
</dbReference>
<dbReference type="EMBL" id="CAJPEV010004542">
    <property type="protein sequence ID" value="CAG0901962.1"/>
    <property type="molecule type" value="Genomic_DNA"/>
</dbReference>
<evidence type="ECO:0000256" key="2">
    <source>
        <dbReference type="ARBA" id="ARBA00023157"/>
    </source>
</evidence>
<evidence type="ECO:0000259" key="4">
    <source>
        <dbReference type="Pfam" id="PF01082"/>
    </source>
</evidence>
<evidence type="ECO:0008006" key="8">
    <source>
        <dbReference type="Google" id="ProtNLM"/>
    </source>
</evidence>
<comment type="similarity">
    <text evidence="1">Belongs to the copper type II ascorbate-dependent monooxygenase family.</text>
</comment>
<dbReference type="OrthoDB" id="10003276at2759"/>